<evidence type="ECO:0000313" key="3">
    <source>
        <dbReference type="Proteomes" id="UP001521184"/>
    </source>
</evidence>
<keyword evidence="3" id="KW-1185">Reference proteome</keyword>
<feature type="compositionally biased region" description="Basic and acidic residues" evidence="1">
    <location>
        <begin position="14"/>
        <end position="41"/>
    </location>
</feature>
<feature type="region of interest" description="Disordered" evidence="1">
    <location>
        <begin position="154"/>
        <end position="213"/>
    </location>
</feature>
<protein>
    <submittedName>
        <fullName evidence="2">Uncharacterized protein</fullName>
    </submittedName>
</protein>
<evidence type="ECO:0000256" key="1">
    <source>
        <dbReference type="SAM" id="MobiDB-lite"/>
    </source>
</evidence>
<reference evidence="2 3" key="1">
    <citation type="journal article" date="2023" name="Plant Dis.">
        <title>First Report of Diplodia intermedia Causing Canker and Dieback Diseases on Apple Trees in Canada.</title>
        <authorList>
            <person name="Ellouze W."/>
            <person name="Ilyukhin E."/>
            <person name="Sulman M."/>
            <person name="Ali S."/>
        </authorList>
    </citation>
    <scope>NUCLEOTIDE SEQUENCE [LARGE SCALE GENOMIC DNA]</scope>
    <source>
        <strain evidence="2 3">M45-28</strain>
    </source>
</reference>
<comment type="caution">
    <text evidence="2">The sequence shown here is derived from an EMBL/GenBank/DDBJ whole genome shotgun (WGS) entry which is preliminary data.</text>
</comment>
<feature type="compositionally biased region" description="Basic residues" evidence="1">
    <location>
        <begin position="1"/>
        <end position="13"/>
    </location>
</feature>
<accession>A0ABR3T5E0</accession>
<feature type="compositionally biased region" description="Low complexity" evidence="1">
    <location>
        <begin position="183"/>
        <end position="192"/>
    </location>
</feature>
<name>A0ABR3T5E0_9PEZI</name>
<sequence length="337" mass="38110">MVRRSRRIIKSRPTRVEESPPRRDEQMLPRRDEETAPKRVEQTPPTPFLERRRFLDPEVRELLRLKPLQLTGLKKNLEEEWLKGTWEADDNGTVKLRAYANATARESIAENVAAAWKDRFGGGQGPRDDVSDQIVVHILKHVFNAVKKHYEERATKSAAQARKNLHSESAAPAKKRKIGNIDTTTDATPTLTSQDRNTQNHDTTSNSAQGLALKTSTPLNHMMLCISREKGNAESSNSAGDINPAVIELTLPNLHMEGMMMLDNVQQVSFARLELLARQELLLSPNGHDDEHDQIKFSYINPLDGKLDVIEDSFSLQFAIAFFARLGHWEVALKIRA</sequence>
<proteinExistence type="predicted"/>
<gene>
    <name evidence="2" type="ORF">SLS58_010532</name>
</gene>
<feature type="compositionally biased region" description="Polar residues" evidence="1">
    <location>
        <begin position="193"/>
        <end position="213"/>
    </location>
</feature>
<feature type="region of interest" description="Disordered" evidence="1">
    <location>
        <begin position="1"/>
        <end position="51"/>
    </location>
</feature>
<dbReference type="Proteomes" id="UP001521184">
    <property type="component" value="Unassembled WGS sequence"/>
</dbReference>
<organism evidence="2 3">
    <name type="scientific">Diplodia intermedia</name>
    <dbReference type="NCBI Taxonomy" id="856260"/>
    <lineage>
        <taxon>Eukaryota</taxon>
        <taxon>Fungi</taxon>
        <taxon>Dikarya</taxon>
        <taxon>Ascomycota</taxon>
        <taxon>Pezizomycotina</taxon>
        <taxon>Dothideomycetes</taxon>
        <taxon>Dothideomycetes incertae sedis</taxon>
        <taxon>Botryosphaeriales</taxon>
        <taxon>Botryosphaeriaceae</taxon>
        <taxon>Diplodia</taxon>
    </lineage>
</organism>
<dbReference type="EMBL" id="JAKEKT020000126">
    <property type="protein sequence ID" value="KAL1634789.1"/>
    <property type="molecule type" value="Genomic_DNA"/>
</dbReference>
<evidence type="ECO:0000313" key="2">
    <source>
        <dbReference type="EMBL" id="KAL1634789.1"/>
    </source>
</evidence>